<comment type="similarity">
    <text evidence="8">Belongs to the MurCDEF family. MurF subfamily.</text>
</comment>
<dbReference type="GO" id="GO:0009252">
    <property type="term" value="P:peptidoglycan biosynthetic process"/>
    <property type="evidence" value="ECO:0007669"/>
    <property type="project" value="UniProtKB-UniRule"/>
</dbReference>
<evidence type="ECO:0000256" key="9">
    <source>
        <dbReference type="RuleBase" id="RU004135"/>
    </source>
</evidence>
<feature type="binding site" evidence="7">
    <location>
        <position position="43"/>
    </location>
    <ligand>
        <name>UDP-N-acetyl-alpha-D-muramoyl-L-alanyl-D-glutamate</name>
        <dbReference type="ChEBI" id="CHEBI:83900"/>
    </ligand>
</feature>
<evidence type="ECO:0000259" key="13">
    <source>
        <dbReference type="Pfam" id="PF08245"/>
    </source>
</evidence>
<feature type="binding site" evidence="8">
    <location>
        <begin position="650"/>
        <end position="656"/>
    </location>
    <ligand>
        <name>ATP</name>
        <dbReference type="ChEBI" id="CHEBI:30616"/>
    </ligand>
</feature>
<evidence type="ECO:0000259" key="12">
    <source>
        <dbReference type="Pfam" id="PF02875"/>
    </source>
</evidence>
<dbReference type="Gene3D" id="3.40.1190.10">
    <property type="entry name" value="Mur-like, catalytic domain"/>
    <property type="match status" value="2"/>
</dbReference>
<dbReference type="HAMAP" id="MF_00208">
    <property type="entry name" value="MurE"/>
    <property type="match status" value="1"/>
</dbReference>
<dbReference type="InterPro" id="IPR013221">
    <property type="entry name" value="Mur_ligase_cen"/>
</dbReference>
<evidence type="ECO:0000256" key="5">
    <source>
        <dbReference type="ARBA" id="ARBA00023306"/>
    </source>
</evidence>
<comment type="subcellular location">
    <subcellularLocation>
        <location evidence="8 9">Cytoplasm</location>
    </subcellularLocation>
</comment>
<keyword evidence="15" id="KW-1185">Reference proteome</keyword>
<keyword evidence="8 14" id="KW-0436">Ligase</keyword>
<reference evidence="14 15" key="1">
    <citation type="submission" date="2020-08" db="EMBL/GenBank/DDBJ databases">
        <title>Genomic Encyclopedia of Type Strains, Phase IV (KMG-IV): sequencing the most valuable type-strain genomes for metagenomic binning, comparative biology and taxonomic classification.</title>
        <authorList>
            <person name="Goeker M."/>
        </authorList>
    </citation>
    <scope>NUCLEOTIDE SEQUENCE [LARGE SCALE GENOMIC DNA]</scope>
    <source>
        <strain evidence="14 15">DSM 28570</strain>
    </source>
</reference>
<dbReference type="GO" id="GO:0047480">
    <property type="term" value="F:UDP-N-acetylmuramoyl-tripeptide-D-alanyl-D-alanine ligase activity"/>
    <property type="evidence" value="ECO:0007669"/>
    <property type="project" value="UniProtKB-UniRule"/>
</dbReference>
<dbReference type="GO" id="GO:0005524">
    <property type="term" value="F:ATP binding"/>
    <property type="evidence" value="ECO:0007669"/>
    <property type="project" value="UniProtKB-UniRule"/>
</dbReference>
<dbReference type="NCBIfam" id="NF001124">
    <property type="entry name" value="PRK00139.1-2"/>
    <property type="match status" value="1"/>
</dbReference>
<evidence type="ECO:0000256" key="7">
    <source>
        <dbReference type="HAMAP-Rule" id="MF_00208"/>
    </source>
</evidence>
<dbReference type="InterPro" id="IPR000713">
    <property type="entry name" value="Mur_ligase_N"/>
</dbReference>
<comment type="caution">
    <text evidence="7">Lacks conserved residue(s) required for the propagation of feature annotation.</text>
</comment>
<feature type="domain" description="Mur ligase C-terminal" evidence="12">
    <location>
        <begin position="872"/>
        <end position="1002"/>
    </location>
</feature>
<dbReference type="GO" id="GO:0051301">
    <property type="term" value="P:cell division"/>
    <property type="evidence" value="ECO:0007669"/>
    <property type="project" value="UniProtKB-KW"/>
</dbReference>
<feature type="domain" description="Mur ligase central" evidence="13">
    <location>
        <begin position="126"/>
        <end position="340"/>
    </location>
</feature>
<dbReference type="Gene3D" id="3.90.190.20">
    <property type="entry name" value="Mur ligase, C-terminal domain"/>
    <property type="match status" value="2"/>
</dbReference>
<comment type="pathway">
    <text evidence="8 9">Cell wall biogenesis; peptidoglycan biosynthesis.</text>
</comment>
<evidence type="ECO:0000313" key="14">
    <source>
        <dbReference type="EMBL" id="MBB5347613.1"/>
    </source>
</evidence>
<name>A0A840USC9_9BACT</name>
<dbReference type="RefSeq" id="WP_183349523.1">
    <property type="nucleotide sequence ID" value="NZ_JACHEO010000005.1"/>
</dbReference>
<comment type="similarity">
    <text evidence="1 7">Belongs to the MurCDEF family. MurE subfamily.</text>
</comment>
<keyword evidence="6 8" id="KW-0961">Cell wall biogenesis/degradation</keyword>
<dbReference type="Pfam" id="PF02875">
    <property type="entry name" value="Mur_ligase_C"/>
    <property type="match status" value="2"/>
</dbReference>
<dbReference type="NCBIfam" id="TIGR01085">
    <property type="entry name" value="murE"/>
    <property type="match status" value="1"/>
</dbReference>
<dbReference type="EMBL" id="JACHEO010000005">
    <property type="protein sequence ID" value="MBB5347613.1"/>
    <property type="molecule type" value="Genomic_DNA"/>
</dbReference>
<dbReference type="InterPro" id="IPR005761">
    <property type="entry name" value="UDP-N-AcMur-Glu-dNH2Pim_ligase"/>
</dbReference>
<dbReference type="AlphaFoldDB" id="A0A840USC9"/>
<proteinExistence type="inferred from homology"/>
<feature type="binding site" evidence="7">
    <location>
        <begin position="440"/>
        <end position="443"/>
    </location>
    <ligand>
        <name>meso-2,6-diaminopimelate</name>
        <dbReference type="ChEBI" id="CHEBI:57791"/>
    </ligand>
</feature>
<comment type="function">
    <text evidence="8 10">Involved in cell wall formation. Catalyzes the final step in the synthesis of UDP-N-acetylmuramoyl-pentapeptide, the precursor of murein.</text>
</comment>
<feature type="domain" description="Mur ligase central" evidence="13">
    <location>
        <begin position="649"/>
        <end position="849"/>
    </location>
</feature>
<dbReference type="PANTHER" id="PTHR23135">
    <property type="entry name" value="MUR LIGASE FAMILY MEMBER"/>
    <property type="match status" value="1"/>
</dbReference>
<keyword evidence="5 8" id="KW-0131">Cell cycle</keyword>
<feature type="binding site" evidence="7">
    <location>
        <begin position="128"/>
        <end position="134"/>
    </location>
    <ligand>
        <name>ATP</name>
        <dbReference type="ChEBI" id="CHEBI:30616"/>
    </ligand>
</feature>
<comment type="function">
    <text evidence="7">Catalyzes the addition of meso-diaminopimelic acid to the nucleotide precursor UDP-N-acetylmuramoyl-L-alanyl-D-glutamate (UMAG) in the biosynthesis of bacterial cell-wall peptidoglycan.</text>
</comment>
<dbReference type="GO" id="GO:0005737">
    <property type="term" value="C:cytoplasm"/>
    <property type="evidence" value="ECO:0007669"/>
    <property type="project" value="UniProtKB-SubCell"/>
</dbReference>
<comment type="cofactor">
    <cofactor evidence="7">
        <name>Mg(2+)</name>
        <dbReference type="ChEBI" id="CHEBI:18420"/>
    </cofactor>
</comment>
<accession>A0A840USC9</accession>
<keyword evidence="8" id="KW-0547">Nucleotide-binding</keyword>
<keyword evidence="2 8" id="KW-0132">Cell division</keyword>
<dbReference type="GO" id="GO:0008765">
    <property type="term" value="F:UDP-N-acetylmuramoylalanyl-D-glutamate-2,6-diaminopimelate ligase activity"/>
    <property type="evidence" value="ECO:0007669"/>
    <property type="project" value="UniProtKB-UniRule"/>
</dbReference>
<feature type="domain" description="Mur ligase N-terminal catalytic" evidence="11">
    <location>
        <begin position="38"/>
        <end position="114"/>
    </location>
</feature>
<evidence type="ECO:0000256" key="2">
    <source>
        <dbReference type="ARBA" id="ARBA00022618"/>
    </source>
</evidence>
<dbReference type="Gene3D" id="3.40.1390.10">
    <property type="entry name" value="MurE/MurF, N-terminal domain"/>
    <property type="match status" value="2"/>
</dbReference>
<feature type="modified residue" description="N6-carboxylysine" evidence="7">
    <location>
        <position position="241"/>
    </location>
</feature>
<gene>
    <name evidence="7" type="primary">murE</name>
    <name evidence="8" type="synonym">murF</name>
    <name evidence="14" type="ORF">HNQ81_001334</name>
</gene>
<dbReference type="EC" id="6.3.2.13" evidence="7"/>
<dbReference type="HAMAP" id="MF_02019">
    <property type="entry name" value="MurF"/>
    <property type="match status" value="1"/>
</dbReference>
<feature type="binding site" evidence="7">
    <location>
        <position position="201"/>
    </location>
    <ligand>
        <name>UDP-N-acetyl-alpha-D-muramoyl-L-alanyl-D-glutamate</name>
        <dbReference type="ChEBI" id="CHEBI:83900"/>
    </ligand>
</feature>
<dbReference type="InterPro" id="IPR004101">
    <property type="entry name" value="Mur_ligase_C"/>
</dbReference>
<comment type="PTM">
    <text evidence="7">Carboxylation is probably crucial for Mg(2+) binding and, consequently, for the gamma-phosphate positioning of ATP.</text>
</comment>
<keyword evidence="8" id="KW-0963">Cytoplasm</keyword>
<feature type="binding site" evidence="7">
    <location>
        <position position="207"/>
    </location>
    <ligand>
        <name>UDP-N-acetyl-alpha-D-muramoyl-L-alanyl-D-glutamate</name>
        <dbReference type="ChEBI" id="CHEBI:83900"/>
    </ligand>
</feature>
<dbReference type="SUPFAM" id="SSF63418">
    <property type="entry name" value="MurE/MurF N-terminal domain"/>
    <property type="match status" value="2"/>
</dbReference>
<dbReference type="NCBIfam" id="TIGR01143">
    <property type="entry name" value="murF"/>
    <property type="match status" value="1"/>
</dbReference>
<dbReference type="GO" id="GO:0071555">
    <property type="term" value="P:cell wall organization"/>
    <property type="evidence" value="ECO:0007669"/>
    <property type="project" value="UniProtKB-KW"/>
</dbReference>
<dbReference type="Pfam" id="PF08245">
    <property type="entry name" value="Mur_ligase_M"/>
    <property type="match status" value="2"/>
</dbReference>
<dbReference type="NCBIfam" id="NF001126">
    <property type="entry name" value="PRK00139.1-4"/>
    <property type="match status" value="1"/>
</dbReference>
<sequence length="1017" mass="107220">MTGTSLDGNAIPLVRLLDGMPHEVLRTGKQKQLPDVIGITADSRRVVPGSLFVAVAGTLVDGHAYIDDAIRRGCAAVVVEQGRCASALLLPSDACVIAVDDSKEAYAEMAEAWYGHPSASLQLIGITGTNGKTTITYLLEEILSGLGYGVGVIGTVNYRYTVDGRKTVFPATHTTPDAMLLQELLRRMADAGVSHVIMEVSSHALAQSRIGNLHFDVAAFTNLTRDHLDYHADMYEYFETKTRLFTHHLKATGNAVIGYPQGTAEEGGWSGMLALQCRDREVRSLICGAHPEADLRLAGFEADLMGNRLTIATPDGEFFLHSPLVGRFNADNVMVCLAVAHALGIPTGKAVSLLSGAQGAPGRLQRVAIAGVDSSGQPVVLVDYAHTPDALEKVLAALAALPHRQLFCVFGCGGDRDTGKRPVMGGIAAQICDVVIVTDDNPRSERPEAIREQVASGVAAAGTACRPVDWLATRNVAEKGCVVVAGRGEAIALAIRNAGGGDIVLIAGKGHEQYQLVGGEKRFFDDCLQAKDVLSGWTVAAVVAATGVEEPEMSSFELLGQVATDSRAVGPGDIFVAIEGERFDGHDFIGQVVDRGAGCLVVARRIEARYAGAVPQVVVNDTQHALGDLANYRRRLIRRLSAPVVIGLTGSCGKTTVKEMTAAILARHWPPGPDNPSDCVLKTAGNFNNLIGMPVSLLPLSVKHRAAVIEMGMNRPGEIERLAAIAEPDISCITNIHAAHLEGLQSIEGVARAKEELFAGTAPDGVLVVNADDPLVRRCAGKYRQRQITFGLHPGMGAAPPDFWATGIAVGDDGRSSFTLHFPGGSVDVRLRVAGQHNVTNALAAAALAWSAGADGGAIAAGLGDFRAATKRMETIMAPAGYGILNDTYNANPASMAAALRTLAQMRARVTAAILGDMLELGDSSEAAHREVGRLAAECRVRYLGLVGDFAGFTAEAAGMAGMGEDQVRVFADKEQAAAWIKELERDGKLGKGDWLLVKASRGLKLETVVASLTGKA</sequence>
<dbReference type="InterPro" id="IPR036615">
    <property type="entry name" value="Mur_ligase_C_dom_sf"/>
</dbReference>
<comment type="catalytic activity">
    <reaction evidence="7">
        <text>UDP-N-acetyl-alpha-D-muramoyl-L-alanyl-D-glutamate + meso-2,6-diaminopimelate + ATP = UDP-N-acetyl-alpha-D-muramoyl-L-alanyl-gamma-D-glutamyl-meso-2,6-diaminopimelate + ADP + phosphate + H(+)</text>
        <dbReference type="Rhea" id="RHEA:23676"/>
        <dbReference type="ChEBI" id="CHEBI:15378"/>
        <dbReference type="ChEBI" id="CHEBI:30616"/>
        <dbReference type="ChEBI" id="CHEBI:43474"/>
        <dbReference type="ChEBI" id="CHEBI:57791"/>
        <dbReference type="ChEBI" id="CHEBI:83900"/>
        <dbReference type="ChEBI" id="CHEBI:83905"/>
        <dbReference type="ChEBI" id="CHEBI:456216"/>
        <dbReference type="EC" id="6.3.2.13"/>
    </reaction>
</comment>
<feature type="domain" description="Mur ligase C-terminal" evidence="12">
    <location>
        <begin position="363"/>
        <end position="510"/>
    </location>
</feature>
<feature type="binding site" evidence="7">
    <location>
        <position position="512"/>
    </location>
    <ligand>
        <name>meso-2,6-diaminopimelate</name>
        <dbReference type="ChEBI" id="CHEBI:57791"/>
    </ligand>
</feature>
<keyword evidence="7" id="KW-0460">Magnesium</keyword>
<dbReference type="UniPathway" id="UPA00219"/>
<keyword evidence="4 8" id="KW-0573">Peptidoglycan synthesis</keyword>
<dbReference type="InterPro" id="IPR036565">
    <property type="entry name" value="Mur-like_cat_sf"/>
</dbReference>
<dbReference type="Pfam" id="PF01225">
    <property type="entry name" value="Mur_ligase"/>
    <property type="match status" value="2"/>
</dbReference>
<keyword evidence="8" id="KW-0067">ATP-binding</keyword>
<feature type="domain" description="Mur ligase N-terminal catalytic" evidence="11">
    <location>
        <begin position="562"/>
        <end position="633"/>
    </location>
</feature>
<dbReference type="GO" id="GO:0000287">
    <property type="term" value="F:magnesium ion binding"/>
    <property type="evidence" value="ECO:0007669"/>
    <property type="project" value="UniProtKB-UniRule"/>
</dbReference>
<dbReference type="SUPFAM" id="SSF53623">
    <property type="entry name" value="MurD-like peptide ligases, catalytic domain"/>
    <property type="match status" value="2"/>
</dbReference>
<organism evidence="14 15">
    <name type="scientific">Desulfoprunum benzoelyticum</name>
    <dbReference type="NCBI Taxonomy" id="1506996"/>
    <lineage>
        <taxon>Bacteria</taxon>
        <taxon>Pseudomonadati</taxon>
        <taxon>Thermodesulfobacteriota</taxon>
        <taxon>Desulfobulbia</taxon>
        <taxon>Desulfobulbales</taxon>
        <taxon>Desulfobulbaceae</taxon>
        <taxon>Desulfoprunum</taxon>
    </lineage>
</organism>
<feature type="short sequence motif" description="Meso-diaminopimelate recognition motif" evidence="7">
    <location>
        <begin position="440"/>
        <end position="443"/>
    </location>
</feature>
<dbReference type="PANTHER" id="PTHR23135:SF4">
    <property type="entry name" value="UDP-N-ACETYLMURAMOYL-L-ALANYL-D-GLUTAMATE--2,6-DIAMINOPIMELATE LIGASE MURE HOMOLOG, CHLOROPLASTIC"/>
    <property type="match status" value="1"/>
</dbReference>
<protein>
    <recommendedName>
        <fullName evidence="7 8">Multifunctional fusion protein</fullName>
    </recommendedName>
    <domain>
        <recommendedName>
            <fullName evidence="7">UDP-N-acetylmuramoyl-L-alanyl-D-glutamate--2,6-diaminopimelate ligase</fullName>
            <ecNumber evidence="7">6.3.2.13</ecNumber>
        </recommendedName>
        <alternativeName>
            <fullName evidence="7">Meso-A2pm-adding enzyme</fullName>
        </alternativeName>
        <alternativeName>
            <fullName evidence="7">Meso-diaminopimelate-adding enzyme</fullName>
        </alternativeName>
        <alternativeName>
            <fullName evidence="7">UDP-MurNAc-L-Ala-D-Glu:meso-diaminopimelate ligase</fullName>
        </alternativeName>
        <alternativeName>
            <fullName evidence="7">UDP-MurNAc-tripeptide synthetase</fullName>
        </alternativeName>
        <alternativeName>
            <fullName evidence="7">UDP-N-acetylmuramyl-tripeptide synthetase</fullName>
        </alternativeName>
    </domain>
    <domain>
        <recommendedName>
            <fullName evidence="8">UDP-N-acetylmuramoyl-tripeptide--D-alanyl-D-alanine ligase</fullName>
            <ecNumber evidence="8">6.3.2.10</ecNumber>
        </recommendedName>
        <alternativeName>
            <fullName evidence="8">D-alanyl-D-alanine-adding enzyme</fullName>
        </alternativeName>
    </domain>
</protein>
<keyword evidence="3 8" id="KW-0133">Cell shape</keyword>
<feature type="binding site" evidence="7">
    <location>
        <begin position="174"/>
        <end position="175"/>
    </location>
    <ligand>
        <name>UDP-N-acetyl-alpha-D-muramoyl-L-alanyl-D-glutamate</name>
        <dbReference type="ChEBI" id="CHEBI:83900"/>
    </ligand>
</feature>
<feature type="binding site" evidence="7">
    <location>
        <position position="508"/>
    </location>
    <ligand>
        <name>meso-2,6-diaminopimelate</name>
        <dbReference type="ChEBI" id="CHEBI:57791"/>
    </ligand>
</feature>
<feature type="binding site" evidence="7">
    <location>
        <position position="209"/>
    </location>
    <ligand>
        <name>UDP-N-acetyl-alpha-D-muramoyl-L-alanyl-D-glutamate</name>
        <dbReference type="ChEBI" id="CHEBI:83900"/>
    </ligand>
</feature>
<dbReference type="GO" id="GO:0008360">
    <property type="term" value="P:regulation of cell shape"/>
    <property type="evidence" value="ECO:0007669"/>
    <property type="project" value="UniProtKB-KW"/>
</dbReference>
<evidence type="ECO:0000256" key="4">
    <source>
        <dbReference type="ARBA" id="ARBA00022984"/>
    </source>
</evidence>
<evidence type="ECO:0000256" key="8">
    <source>
        <dbReference type="HAMAP-Rule" id="MF_02019"/>
    </source>
</evidence>
<evidence type="ECO:0000313" key="15">
    <source>
        <dbReference type="Proteomes" id="UP000539642"/>
    </source>
</evidence>
<evidence type="ECO:0000256" key="10">
    <source>
        <dbReference type="RuleBase" id="RU004136"/>
    </source>
</evidence>
<feature type="binding site" evidence="7">
    <location>
        <position position="416"/>
    </location>
    <ligand>
        <name>meso-2,6-diaminopimelate</name>
        <dbReference type="ChEBI" id="CHEBI:57791"/>
    </ligand>
</feature>
<dbReference type="NCBIfam" id="NF008896">
    <property type="entry name" value="PRK11929.1"/>
    <property type="match status" value="1"/>
</dbReference>
<dbReference type="InterPro" id="IPR005863">
    <property type="entry name" value="UDP-N-AcMur_synth"/>
</dbReference>
<evidence type="ECO:0000256" key="6">
    <source>
        <dbReference type="ARBA" id="ARBA00023316"/>
    </source>
</evidence>
<evidence type="ECO:0000256" key="3">
    <source>
        <dbReference type="ARBA" id="ARBA00022960"/>
    </source>
</evidence>
<dbReference type="InterPro" id="IPR035911">
    <property type="entry name" value="MurE/MurF_N"/>
</dbReference>
<dbReference type="Proteomes" id="UP000539642">
    <property type="component" value="Unassembled WGS sequence"/>
</dbReference>
<dbReference type="SUPFAM" id="SSF53244">
    <property type="entry name" value="MurD-like peptide ligases, peptide-binding domain"/>
    <property type="match status" value="2"/>
</dbReference>
<dbReference type="EC" id="6.3.2.10" evidence="8"/>
<evidence type="ECO:0000256" key="1">
    <source>
        <dbReference type="ARBA" id="ARBA00005898"/>
    </source>
</evidence>
<comment type="caution">
    <text evidence="14">The sequence shown here is derived from an EMBL/GenBank/DDBJ whole genome shotgun (WGS) entry which is preliminary data.</text>
</comment>
<comment type="catalytic activity">
    <reaction evidence="8 10">
        <text>D-alanyl-D-alanine + UDP-N-acetyl-alpha-D-muramoyl-L-alanyl-gamma-D-glutamyl-meso-2,6-diaminopimelate + ATP = UDP-N-acetyl-alpha-D-muramoyl-L-alanyl-gamma-D-glutamyl-meso-2,6-diaminopimeloyl-D-alanyl-D-alanine + ADP + phosphate + H(+)</text>
        <dbReference type="Rhea" id="RHEA:28374"/>
        <dbReference type="ChEBI" id="CHEBI:15378"/>
        <dbReference type="ChEBI" id="CHEBI:30616"/>
        <dbReference type="ChEBI" id="CHEBI:43474"/>
        <dbReference type="ChEBI" id="CHEBI:57822"/>
        <dbReference type="ChEBI" id="CHEBI:61386"/>
        <dbReference type="ChEBI" id="CHEBI:83905"/>
        <dbReference type="ChEBI" id="CHEBI:456216"/>
        <dbReference type="EC" id="6.3.2.10"/>
    </reaction>
</comment>
<evidence type="ECO:0000259" key="11">
    <source>
        <dbReference type="Pfam" id="PF01225"/>
    </source>
</evidence>